<protein>
    <submittedName>
        <fullName evidence="2">Uncharacterized protein</fullName>
    </submittedName>
</protein>
<evidence type="ECO:0000313" key="2">
    <source>
        <dbReference type="EMBL" id="GAQ12149.1"/>
    </source>
</evidence>
<evidence type="ECO:0000313" key="3">
    <source>
        <dbReference type="Proteomes" id="UP000051487"/>
    </source>
</evidence>
<sequence>MKQDNDEKAEELIKINMFTTQSSARRGRAAATTAFTHAHGRRGHPTSRGRTASRAGRRGVEREPRTVQAAPEVFNNVLYQRENNRRASATLKIKNPEKPRMRSMNRGALLQFWQPTAIAGFLEIRAKVNLRGAVLGDTVGLGKKWEGQSPRRDTAQTEVERIFASPGTSTSTVSFHSLFNWVVAAGDFVRRCSNEMMLTDQETLQACSADSATP</sequence>
<dbReference type="Proteomes" id="UP000051487">
    <property type="component" value="Unassembled WGS sequence"/>
</dbReference>
<proteinExistence type="predicted"/>
<dbReference type="AlphaFoldDB" id="A0AAN4PTG4"/>
<dbReference type="EMBL" id="BCLY01000017">
    <property type="protein sequence ID" value="GAQ12149.1"/>
    <property type="molecule type" value="Genomic_DNA"/>
</dbReference>
<feature type="region of interest" description="Disordered" evidence="1">
    <location>
        <begin position="35"/>
        <end position="65"/>
    </location>
</feature>
<feature type="compositionally biased region" description="Basic residues" evidence="1">
    <location>
        <begin position="38"/>
        <end position="47"/>
    </location>
</feature>
<name>A0AAN4PTG4_ASPLE</name>
<reference evidence="2 3" key="1">
    <citation type="submission" date="2015-11" db="EMBL/GenBank/DDBJ databases">
        <title>Aspergillus lentulus strain IFM 54703T.</title>
        <authorList>
            <person name="Kusuya Y."/>
            <person name="Sakai K."/>
            <person name="Kamei K."/>
            <person name="Takahashi H."/>
            <person name="Yaguchi T."/>
        </authorList>
    </citation>
    <scope>NUCLEOTIDE SEQUENCE [LARGE SCALE GENOMIC DNA]</scope>
    <source>
        <strain evidence="2 3">IFM 54703</strain>
    </source>
</reference>
<evidence type="ECO:0000256" key="1">
    <source>
        <dbReference type="SAM" id="MobiDB-lite"/>
    </source>
</evidence>
<organism evidence="2 3">
    <name type="scientific">Aspergillus lentulus</name>
    <dbReference type="NCBI Taxonomy" id="293939"/>
    <lineage>
        <taxon>Eukaryota</taxon>
        <taxon>Fungi</taxon>
        <taxon>Dikarya</taxon>
        <taxon>Ascomycota</taxon>
        <taxon>Pezizomycotina</taxon>
        <taxon>Eurotiomycetes</taxon>
        <taxon>Eurotiomycetidae</taxon>
        <taxon>Eurotiales</taxon>
        <taxon>Aspergillaceae</taxon>
        <taxon>Aspergillus</taxon>
        <taxon>Aspergillus subgen. Fumigati</taxon>
    </lineage>
</organism>
<accession>A0AAN4PTG4</accession>
<gene>
    <name evidence="2" type="ORF">ALT_9470</name>
</gene>
<comment type="caution">
    <text evidence="2">The sequence shown here is derived from an EMBL/GenBank/DDBJ whole genome shotgun (WGS) entry which is preliminary data.</text>
</comment>